<dbReference type="SUPFAM" id="SSF52218">
    <property type="entry name" value="Flavoproteins"/>
    <property type="match status" value="1"/>
</dbReference>
<reference evidence="2 3" key="1">
    <citation type="submission" date="2013-01" db="EMBL/GenBank/DDBJ databases">
        <authorList>
            <person name="Fiebig A."/>
            <person name="Goeker M."/>
            <person name="Klenk H.-P.P."/>
        </authorList>
    </citation>
    <scope>NUCLEOTIDE SEQUENCE [LARGE SCALE GENOMIC DNA]</scope>
    <source>
        <strain evidence="2 3">DSM 24838</strain>
    </source>
</reference>
<accession>A0A0D0P9Y3</accession>
<evidence type="ECO:0000313" key="3">
    <source>
        <dbReference type="Proteomes" id="UP000035100"/>
    </source>
</evidence>
<sequence>MRDDVVPPGRPLIVGLGGTSRPGSSSERALTLALDRCRARGCATETVVGPLLDLPGFDPTDPHRTPAALRLIRLLRECEGVIVSTPSYHGGFSGLIKNALDYTEDMARDPAPYLQDRPVGILVTAYGAQGMGTALSAMRSVVHALRGWPTPYGATIDSTAKPFAGEPPAPVVAQIHRVADQVADFVFMRRATMPAHREERT</sequence>
<dbReference type="RefSeq" id="WP_018303085.1">
    <property type="nucleotide sequence ID" value="NZ_KB902290.1"/>
</dbReference>
<organism evidence="2 3">
    <name type="scientific">Wenxinia marina DSM 24838</name>
    <dbReference type="NCBI Taxonomy" id="1123501"/>
    <lineage>
        <taxon>Bacteria</taxon>
        <taxon>Pseudomonadati</taxon>
        <taxon>Pseudomonadota</taxon>
        <taxon>Alphaproteobacteria</taxon>
        <taxon>Rhodobacterales</taxon>
        <taxon>Roseobacteraceae</taxon>
        <taxon>Wenxinia</taxon>
    </lineage>
</organism>
<dbReference type="Proteomes" id="UP000035100">
    <property type="component" value="Unassembled WGS sequence"/>
</dbReference>
<comment type="caution">
    <text evidence="2">The sequence shown here is derived from an EMBL/GenBank/DDBJ whole genome shotgun (WGS) entry which is preliminary data.</text>
</comment>
<protein>
    <submittedName>
        <fullName evidence="2">Putative flavoprotein</fullName>
    </submittedName>
</protein>
<dbReference type="eggNOG" id="COG0431">
    <property type="taxonomic scope" value="Bacteria"/>
</dbReference>
<dbReference type="EMBL" id="AONG01000015">
    <property type="protein sequence ID" value="KIQ68321.1"/>
    <property type="molecule type" value="Genomic_DNA"/>
</dbReference>
<dbReference type="InterPro" id="IPR005025">
    <property type="entry name" value="FMN_Rdtase-like_dom"/>
</dbReference>
<evidence type="ECO:0000313" key="2">
    <source>
        <dbReference type="EMBL" id="KIQ68321.1"/>
    </source>
</evidence>
<keyword evidence="3" id="KW-1185">Reference proteome</keyword>
<proteinExistence type="predicted"/>
<evidence type="ECO:0000259" key="1">
    <source>
        <dbReference type="Pfam" id="PF03358"/>
    </source>
</evidence>
<gene>
    <name evidence="2" type="ORF">Wenmar_03160</name>
</gene>
<dbReference type="AlphaFoldDB" id="A0A0D0P9Y3"/>
<name>A0A0D0P9Y3_9RHOB</name>
<dbReference type="STRING" id="1123501.Wenmar_03160"/>
<dbReference type="InterPro" id="IPR029039">
    <property type="entry name" value="Flavoprotein-like_sf"/>
</dbReference>
<dbReference type="Pfam" id="PF03358">
    <property type="entry name" value="FMN_red"/>
    <property type="match status" value="1"/>
</dbReference>
<dbReference type="PATRIC" id="fig|1123501.6.peg.3282"/>
<dbReference type="GO" id="GO:0016491">
    <property type="term" value="F:oxidoreductase activity"/>
    <property type="evidence" value="ECO:0007669"/>
    <property type="project" value="InterPro"/>
</dbReference>
<feature type="domain" description="NADPH-dependent FMN reductase-like" evidence="1">
    <location>
        <begin position="13"/>
        <end position="153"/>
    </location>
</feature>
<dbReference type="Gene3D" id="3.40.50.360">
    <property type="match status" value="1"/>
</dbReference>
<dbReference type="OrthoDB" id="571777at2"/>